<dbReference type="AlphaFoldDB" id="A0A5M5ZVW7"/>
<accession>A0A5M5ZVW7</accession>
<proteinExistence type="predicted"/>
<sequence>MNVIFTAKTVIEGNFVVKEPIQILYCLHKIDLYLEGGMYMLSVSKEINMEHSDLVELSRNGGKASFATNINKYLDSKMLDIFRNIEVYGGFQHGIMKVYYNEYLDLSWIDKAKNKVLFSMRKSLNKQKKVLITSDNFSKLMSDKTFIPEAKVPYNFFREANSYLDKLDYISAYIHFYMILEYCFAKGKFSAEQKKNFKKSNMLKYAVLSTINMMKERSYDLYLEIKQECTDKHKELNFDTLIDIMYHYRGDLSHAMKRAVYEENQESVKPITIFISSVCFFVCGNMKVYCRKFVSDEAKKHRVNEHIKRLELQLGLK</sequence>
<protein>
    <submittedName>
        <fullName evidence="1">Uncharacterized protein</fullName>
    </submittedName>
</protein>
<gene>
    <name evidence="1" type="ORF">F2Y61_09100</name>
</gene>
<dbReference type="Proteomes" id="UP000347681">
    <property type="component" value="Unassembled WGS sequence"/>
</dbReference>
<name>A0A5M5ZVW7_9BACT</name>
<organism evidence="1 2">
    <name type="scientific">Phocaeicola dorei</name>
    <dbReference type="NCBI Taxonomy" id="357276"/>
    <lineage>
        <taxon>Bacteria</taxon>
        <taxon>Pseudomonadati</taxon>
        <taxon>Bacteroidota</taxon>
        <taxon>Bacteroidia</taxon>
        <taxon>Bacteroidales</taxon>
        <taxon>Bacteroidaceae</taxon>
        <taxon>Phocaeicola</taxon>
    </lineage>
</organism>
<dbReference type="EMBL" id="VVZB01000003">
    <property type="protein sequence ID" value="KAA5384418.1"/>
    <property type="molecule type" value="Genomic_DNA"/>
</dbReference>
<evidence type="ECO:0000313" key="2">
    <source>
        <dbReference type="Proteomes" id="UP000347681"/>
    </source>
</evidence>
<evidence type="ECO:0000313" key="1">
    <source>
        <dbReference type="EMBL" id="KAA5384418.1"/>
    </source>
</evidence>
<dbReference type="RefSeq" id="WP_149940860.1">
    <property type="nucleotide sequence ID" value="NZ_DAWDHC010000003.1"/>
</dbReference>
<reference evidence="1 2" key="1">
    <citation type="journal article" date="2019" name="Nat. Med.">
        <title>A library of human gut bacterial isolates paired with longitudinal multiomics data enables mechanistic microbiome research.</title>
        <authorList>
            <person name="Poyet M."/>
            <person name="Groussin M."/>
            <person name="Gibbons S.M."/>
            <person name="Avila-Pacheco J."/>
            <person name="Jiang X."/>
            <person name="Kearney S.M."/>
            <person name="Perrotta A.R."/>
            <person name="Berdy B."/>
            <person name="Zhao S."/>
            <person name="Lieberman T.D."/>
            <person name="Swanson P.K."/>
            <person name="Smith M."/>
            <person name="Roesemann S."/>
            <person name="Alexander J.E."/>
            <person name="Rich S.A."/>
            <person name="Livny J."/>
            <person name="Vlamakis H."/>
            <person name="Clish C."/>
            <person name="Bullock K."/>
            <person name="Deik A."/>
            <person name="Scott J."/>
            <person name="Pierce K.A."/>
            <person name="Xavier R.J."/>
            <person name="Alm E.J."/>
        </authorList>
    </citation>
    <scope>NUCLEOTIDE SEQUENCE [LARGE SCALE GENOMIC DNA]</scope>
    <source>
        <strain evidence="1 2">BIOML-A5</strain>
    </source>
</reference>
<comment type="caution">
    <text evidence="1">The sequence shown here is derived from an EMBL/GenBank/DDBJ whole genome shotgun (WGS) entry which is preliminary data.</text>
</comment>